<feature type="compositionally biased region" description="Basic and acidic residues" evidence="1">
    <location>
        <begin position="12"/>
        <end position="22"/>
    </location>
</feature>
<proteinExistence type="predicted"/>
<name>A0AAV7PHU8_PLEWA</name>
<gene>
    <name evidence="2" type="ORF">NDU88_005796</name>
</gene>
<comment type="caution">
    <text evidence="2">The sequence shown here is derived from an EMBL/GenBank/DDBJ whole genome shotgun (WGS) entry which is preliminary data.</text>
</comment>
<feature type="region of interest" description="Disordered" evidence="1">
    <location>
        <begin position="41"/>
        <end position="67"/>
    </location>
</feature>
<organism evidence="2 3">
    <name type="scientific">Pleurodeles waltl</name>
    <name type="common">Iberian ribbed newt</name>
    <dbReference type="NCBI Taxonomy" id="8319"/>
    <lineage>
        <taxon>Eukaryota</taxon>
        <taxon>Metazoa</taxon>
        <taxon>Chordata</taxon>
        <taxon>Craniata</taxon>
        <taxon>Vertebrata</taxon>
        <taxon>Euteleostomi</taxon>
        <taxon>Amphibia</taxon>
        <taxon>Batrachia</taxon>
        <taxon>Caudata</taxon>
        <taxon>Salamandroidea</taxon>
        <taxon>Salamandridae</taxon>
        <taxon>Pleurodelinae</taxon>
        <taxon>Pleurodeles</taxon>
    </lineage>
</organism>
<feature type="compositionally biased region" description="Basic and acidic residues" evidence="1">
    <location>
        <begin position="41"/>
        <end position="53"/>
    </location>
</feature>
<evidence type="ECO:0000313" key="2">
    <source>
        <dbReference type="EMBL" id="KAJ1127394.1"/>
    </source>
</evidence>
<accession>A0AAV7PHU8</accession>
<sequence length="67" mass="7440">MGTSGWEPPSAYRDHRVKERRGGCSRSGAWLKDAERRAVNFKETPRAGERAGFGRDPGFFGGAEKLE</sequence>
<dbReference type="AlphaFoldDB" id="A0AAV7PHU8"/>
<dbReference type="Proteomes" id="UP001066276">
    <property type="component" value="Chromosome 7"/>
</dbReference>
<keyword evidence="3" id="KW-1185">Reference proteome</keyword>
<dbReference type="EMBL" id="JANPWB010000011">
    <property type="protein sequence ID" value="KAJ1127394.1"/>
    <property type="molecule type" value="Genomic_DNA"/>
</dbReference>
<protein>
    <submittedName>
        <fullName evidence="2">Uncharacterized protein</fullName>
    </submittedName>
</protein>
<reference evidence="2" key="1">
    <citation type="journal article" date="2022" name="bioRxiv">
        <title>Sequencing and chromosome-scale assembly of the giantPleurodeles waltlgenome.</title>
        <authorList>
            <person name="Brown T."/>
            <person name="Elewa A."/>
            <person name="Iarovenko S."/>
            <person name="Subramanian E."/>
            <person name="Araus A.J."/>
            <person name="Petzold A."/>
            <person name="Susuki M."/>
            <person name="Suzuki K.-i.T."/>
            <person name="Hayashi T."/>
            <person name="Toyoda A."/>
            <person name="Oliveira C."/>
            <person name="Osipova E."/>
            <person name="Leigh N.D."/>
            <person name="Simon A."/>
            <person name="Yun M.H."/>
        </authorList>
    </citation>
    <scope>NUCLEOTIDE SEQUENCE</scope>
    <source>
        <strain evidence="2">20211129_DDA</strain>
        <tissue evidence="2">Liver</tissue>
    </source>
</reference>
<feature type="region of interest" description="Disordered" evidence="1">
    <location>
        <begin position="1"/>
        <end position="26"/>
    </location>
</feature>
<evidence type="ECO:0000256" key="1">
    <source>
        <dbReference type="SAM" id="MobiDB-lite"/>
    </source>
</evidence>
<evidence type="ECO:0000313" key="3">
    <source>
        <dbReference type="Proteomes" id="UP001066276"/>
    </source>
</evidence>